<evidence type="ECO:0000256" key="3">
    <source>
        <dbReference type="SAM" id="SignalP"/>
    </source>
</evidence>
<name>A0A9P3G3V9_9APHY</name>
<dbReference type="Proteomes" id="UP000703269">
    <property type="component" value="Unassembled WGS sequence"/>
</dbReference>
<dbReference type="AlphaFoldDB" id="A0A9P3G3V9"/>
<dbReference type="EMBL" id="BPQB01000007">
    <property type="protein sequence ID" value="GJE87602.1"/>
    <property type="molecule type" value="Genomic_DNA"/>
</dbReference>
<reference evidence="4 5" key="1">
    <citation type="submission" date="2021-08" db="EMBL/GenBank/DDBJ databases">
        <title>Draft Genome Sequence of Phanerochaete sordida strain YK-624.</title>
        <authorList>
            <person name="Mori T."/>
            <person name="Dohra H."/>
            <person name="Suzuki T."/>
            <person name="Kawagishi H."/>
            <person name="Hirai H."/>
        </authorList>
    </citation>
    <scope>NUCLEOTIDE SEQUENCE [LARGE SCALE GENOMIC DNA]</scope>
    <source>
        <strain evidence="4 5">YK-624</strain>
    </source>
</reference>
<comment type="similarity">
    <text evidence="1">Belongs to the AIM6 family.</text>
</comment>
<feature type="signal peptide" evidence="3">
    <location>
        <begin position="1"/>
        <end position="16"/>
    </location>
</feature>
<evidence type="ECO:0000313" key="4">
    <source>
        <dbReference type="EMBL" id="GJE87602.1"/>
    </source>
</evidence>
<comment type="caution">
    <text evidence="4">The sequence shown here is derived from an EMBL/GenBank/DDBJ whole genome shotgun (WGS) entry which is preliminary data.</text>
</comment>
<sequence length="306" mass="32905">MLHLLLASALPLLAAGKATIDAQIAALEAANSPLLAYPSQLTQNIVPKPIHSHNDYWRDVPLLEALSFGVASVEADVFLINGTLFVGHEEAALTPNRTLDLLYIQPLLKVLGEQNPQNVFTVGQTTPNGVFDTSSGTPLQLLIDIKTDGVEALPVILQAFDPLRKAGYLTTFANGTLTESAVTVVGTGNSPLEQVKALEPRDYFFDAPLTQLTDPSLNTTWDPTLAPIASTDYESAVGWSGIGTIPADALSNITRFVADADARGIKSRFWDTPGWPIRARTAVWQTLLENGAFWLNADDLEAAANF</sequence>
<evidence type="ECO:0000256" key="1">
    <source>
        <dbReference type="ARBA" id="ARBA00008858"/>
    </source>
</evidence>
<dbReference type="OrthoDB" id="4153866at2759"/>
<evidence type="ECO:0000313" key="5">
    <source>
        <dbReference type="Proteomes" id="UP000703269"/>
    </source>
</evidence>
<dbReference type="PANTHER" id="PTHR31571:SF1">
    <property type="entry name" value="ALTERED INHERITANCE OF MITOCHONDRIA PROTEIN 6"/>
    <property type="match status" value="1"/>
</dbReference>
<dbReference type="PANTHER" id="PTHR31571">
    <property type="entry name" value="ALTERED INHERITANCE OF MITOCHONDRIA PROTEIN 6"/>
    <property type="match status" value="1"/>
</dbReference>
<feature type="chain" id="PRO_5040122674" description="Altered inheritance of mitochondria protein 6" evidence="3">
    <location>
        <begin position="17"/>
        <end position="306"/>
    </location>
</feature>
<accession>A0A9P3G3V9</accession>
<dbReference type="CDD" id="cd08577">
    <property type="entry name" value="PI-PLCc_GDPD_SF_unchar3"/>
    <property type="match status" value="1"/>
</dbReference>
<dbReference type="SUPFAM" id="SSF51695">
    <property type="entry name" value="PLC-like phosphodiesterases"/>
    <property type="match status" value="1"/>
</dbReference>
<evidence type="ECO:0000256" key="2">
    <source>
        <dbReference type="ARBA" id="ARBA00014286"/>
    </source>
</evidence>
<dbReference type="InterPro" id="IPR017946">
    <property type="entry name" value="PLC-like_Pdiesterase_TIM-brl"/>
</dbReference>
<dbReference type="GO" id="GO:0008081">
    <property type="term" value="F:phosphoric diester hydrolase activity"/>
    <property type="evidence" value="ECO:0007669"/>
    <property type="project" value="InterPro"/>
</dbReference>
<dbReference type="GO" id="GO:0006629">
    <property type="term" value="P:lipid metabolic process"/>
    <property type="evidence" value="ECO:0007669"/>
    <property type="project" value="InterPro"/>
</dbReference>
<keyword evidence="5" id="KW-1185">Reference proteome</keyword>
<proteinExistence type="inferred from homology"/>
<protein>
    <recommendedName>
        <fullName evidence="2">Altered inheritance of mitochondria protein 6</fullName>
    </recommendedName>
</protein>
<dbReference type="InterPro" id="IPR039559">
    <property type="entry name" value="AIM6_PI-PLC-like_dom"/>
</dbReference>
<keyword evidence="3" id="KW-0732">Signal</keyword>
<organism evidence="4 5">
    <name type="scientific">Phanerochaete sordida</name>
    <dbReference type="NCBI Taxonomy" id="48140"/>
    <lineage>
        <taxon>Eukaryota</taxon>
        <taxon>Fungi</taxon>
        <taxon>Dikarya</taxon>
        <taxon>Basidiomycota</taxon>
        <taxon>Agaricomycotina</taxon>
        <taxon>Agaricomycetes</taxon>
        <taxon>Polyporales</taxon>
        <taxon>Phanerochaetaceae</taxon>
        <taxon>Phanerochaete</taxon>
    </lineage>
</organism>
<dbReference type="InterPro" id="IPR051236">
    <property type="entry name" value="HAT_RTT109-like"/>
</dbReference>
<gene>
    <name evidence="4" type="ORF">PsYK624_036850</name>
</gene>